<protein>
    <recommendedName>
        <fullName evidence="3">Outer membrane protein OmpA-like transmembrane domain-containing protein</fullName>
    </recommendedName>
</protein>
<evidence type="ECO:0000313" key="4">
    <source>
        <dbReference type="EMBL" id="WOB09773.1"/>
    </source>
</evidence>
<feature type="signal peptide" evidence="2">
    <location>
        <begin position="1"/>
        <end position="22"/>
    </location>
</feature>
<comment type="subcellular location">
    <subcellularLocation>
        <location evidence="1">Cell outer membrane</location>
    </subcellularLocation>
</comment>
<accession>A0ABZ0CXZ4</accession>
<dbReference type="InterPro" id="IPR000498">
    <property type="entry name" value="OmpA-like_TM_dom"/>
</dbReference>
<sequence length="184" mass="18931">MKNHIVALAAIAACALSSNVAAQTYASVAGGRGQLSVDCTGSSACDRKGDAYRFLAGRRFPGGISAEVGLVDYGNAKVSSSGATGEFAVTGVTAGIAGDLPLSSSFGFATRFGIAMLRTQLRVSAAISGSQSTDKNVAPYVGLGLYVTPWQNIRLELSVDQSRAEFRGSKGDVRAVMLGARVLF</sequence>
<keyword evidence="2" id="KW-0732">Signal</keyword>
<organism evidence="4 5">
    <name type="scientific">Piscinibacter gummiphilus</name>
    <dbReference type="NCBI Taxonomy" id="946333"/>
    <lineage>
        <taxon>Bacteria</taxon>
        <taxon>Pseudomonadati</taxon>
        <taxon>Pseudomonadota</taxon>
        <taxon>Betaproteobacteria</taxon>
        <taxon>Burkholderiales</taxon>
        <taxon>Sphaerotilaceae</taxon>
        <taxon>Piscinibacter</taxon>
    </lineage>
</organism>
<dbReference type="Pfam" id="PF01389">
    <property type="entry name" value="OmpA_membrane"/>
    <property type="match status" value="1"/>
</dbReference>
<gene>
    <name evidence="4" type="ORF">RXV79_06835</name>
</gene>
<reference evidence="4 5" key="1">
    <citation type="submission" date="2023-10" db="EMBL/GenBank/DDBJ databases">
        <title>Bacteria for the degradation of biodegradable plastic PBAT(Polybutylene adipate terephthalate).</title>
        <authorList>
            <person name="Weon H.-Y."/>
            <person name="Yeon J."/>
        </authorList>
    </citation>
    <scope>NUCLEOTIDE SEQUENCE [LARGE SCALE GENOMIC DNA]</scope>
    <source>
        <strain evidence="4 5">SBD 7-3</strain>
    </source>
</reference>
<evidence type="ECO:0000256" key="1">
    <source>
        <dbReference type="ARBA" id="ARBA00004442"/>
    </source>
</evidence>
<keyword evidence="5" id="KW-1185">Reference proteome</keyword>
<evidence type="ECO:0000313" key="5">
    <source>
        <dbReference type="Proteomes" id="UP001303946"/>
    </source>
</evidence>
<feature type="chain" id="PRO_5045230347" description="Outer membrane protein OmpA-like transmembrane domain-containing protein" evidence="2">
    <location>
        <begin position="23"/>
        <end position="184"/>
    </location>
</feature>
<dbReference type="Gene3D" id="2.40.160.20">
    <property type="match status" value="1"/>
</dbReference>
<proteinExistence type="predicted"/>
<dbReference type="RefSeq" id="WP_316702649.1">
    <property type="nucleotide sequence ID" value="NZ_CP136336.1"/>
</dbReference>
<evidence type="ECO:0000259" key="3">
    <source>
        <dbReference type="Pfam" id="PF01389"/>
    </source>
</evidence>
<dbReference type="InterPro" id="IPR011250">
    <property type="entry name" value="OMP/PagP_B-barrel"/>
</dbReference>
<evidence type="ECO:0000256" key="2">
    <source>
        <dbReference type="SAM" id="SignalP"/>
    </source>
</evidence>
<dbReference type="Proteomes" id="UP001303946">
    <property type="component" value="Chromosome"/>
</dbReference>
<feature type="domain" description="Outer membrane protein OmpA-like transmembrane" evidence="3">
    <location>
        <begin position="23"/>
        <end position="151"/>
    </location>
</feature>
<name>A0ABZ0CXZ4_9BURK</name>
<dbReference type="SUPFAM" id="SSF56925">
    <property type="entry name" value="OMPA-like"/>
    <property type="match status" value="1"/>
</dbReference>
<dbReference type="EMBL" id="CP136336">
    <property type="protein sequence ID" value="WOB09773.1"/>
    <property type="molecule type" value="Genomic_DNA"/>
</dbReference>